<dbReference type="PROSITE" id="PS51352">
    <property type="entry name" value="THIOREDOXIN_2"/>
    <property type="match status" value="1"/>
</dbReference>
<comment type="catalytic activity">
    <reaction evidence="4">
        <text>a hydroperoxide + 2 glutathione = an alcohol + glutathione disulfide + H2O</text>
        <dbReference type="Rhea" id="RHEA:62632"/>
        <dbReference type="ChEBI" id="CHEBI:15377"/>
        <dbReference type="ChEBI" id="CHEBI:30879"/>
        <dbReference type="ChEBI" id="CHEBI:35924"/>
        <dbReference type="ChEBI" id="CHEBI:57925"/>
        <dbReference type="ChEBI" id="CHEBI:58297"/>
        <dbReference type="EC" id="1.11.1.27"/>
    </reaction>
</comment>
<dbReference type="GO" id="GO:0042744">
    <property type="term" value="P:hydrogen peroxide catabolic process"/>
    <property type="evidence" value="ECO:0007669"/>
    <property type="project" value="TreeGrafter"/>
</dbReference>
<dbReference type="InterPro" id="IPR037944">
    <property type="entry name" value="PRX5-like"/>
</dbReference>
<dbReference type="AlphaFoldDB" id="A0A840A2B7"/>
<evidence type="ECO:0000313" key="6">
    <source>
        <dbReference type="EMBL" id="MBB3892444.1"/>
    </source>
</evidence>
<dbReference type="GO" id="GO:0005737">
    <property type="term" value="C:cytoplasm"/>
    <property type="evidence" value="ECO:0007669"/>
    <property type="project" value="TreeGrafter"/>
</dbReference>
<keyword evidence="4" id="KW-0049">Antioxidant</keyword>
<keyword evidence="7" id="KW-1185">Reference proteome</keyword>
<dbReference type="GO" id="GO:0045454">
    <property type="term" value="P:cell redox homeostasis"/>
    <property type="evidence" value="ECO:0007669"/>
    <property type="project" value="TreeGrafter"/>
</dbReference>
<dbReference type="GO" id="GO:0034599">
    <property type="term" value="P:cellular response to oxidative stress"/>
    <property type="evidence" value="ECO:0007669"/>
    <property type="project" value="InterPro"/>
</dbReference>
<evidence type="ECO:0000259" key="5">
    <source>
        <dbReference type="PROSITE" id="PS51352"/>
    </source>
</evidence>
<comment type="caution">
    <text evidence="6">The sequence shown here is derived from an EMBL/GenBank/DDBJ whole genome shotgun (WGS) entry which is preliminary data.</text>
</comment>
<dbReference type="RefSeq" id="WP_183774676.1">
    <property type="nucleotide sequence ID" value="NZ_JACIDK010000004.1"/>
</dbReference>
<comment type="similarity">
    <text evidence="4">Belongs to the peroxiredoxin family. Prx5 subfamily.</text>
</comment>
<dbReference type="InterPro" id="IPR013766">
    <property type="entry name" value="Thioredoxin_domain"/>
</dbReference>
<dbReference type="Gene3D" id="3.40.30.10">
    <property type="entry name" value="Glutaredoxin"/>
    <property type="match status" value="1"/>
</dbReference>
<dbReference type="Pfam" id="PF08534">
    <property type="entry name" value="Redoxin"/>
    <property type="match status" value="1"/>
</dbReference>
<accession>A0A840A2B7</accession>
<sequence length="161" mass="17828">MLKRIAAGLRIPPASLAELQNGELTVLSTERLFAGKRAIVMGMPGAFSPTCAQRHLPDFISNAERLSSAGFQLLACITPNDPWVMDRWAQELDPDRKIRFLSDGNLELTRKLGLSVRADSYHLGERSARYTMILKDAVIERLAVENTIEEFACTAVDAVLL</sequence>
<reference evidence="6 7" key="1">
    <citation type="submission" date="2020-08" db="EMBL/GenBank/DDBJ databases">
        <title>Genomic Encyclopedia of Type Strains, Phase IV (KMG-IV): sequencing the most valuable type-strain genomes for metagenomic binning, comparative biology and taxonomic classification.</title>
        <authorList>
            <person name="Goeker M."/>
        </authorList>
    </citation>
    <scope>NUCLEOTIDE SEQUENCE [LARGE SCALE GENOMIC DNA]</scope>
    <source>
        <strain evidence="6 7">DSM 21793</strain>
    </source>
</reference>
<evidence type="ECO:0000256" key="1">
    <source>
        <dbReference type="ARBA" id="ARBA00022559"/>
    </source>
</evidence>
<dbReference type="GO" id="GO:0008379">
    <property type="term" value="F:thioredoxin peroxidase activity"/>
    <property type="evidence" value="ECO:0007669"/>
    <property type="project" value="InterPro"/>
</dbReference>
<comment type="function">
    <text evidence="4">Thiol-specific peroxidase that catalyzes the reduction of hydrogen peroxide and organic hydroperoxides to water and alcohols, respectively. Plays a role in cell protection against oxidative stress by detoxifying peroxides.</text>
</comment>
<evidence type="ECO:0000313" key="7">
    <source>
        <dbReference type="Proteomes" id="UP000530564"/>
    </source>
</evidence>
<feature type="active site" description="Cysteine sulfenic acid (-SOH) intermediate" evidence="3">
    <location>
        <position position="51"/>
    </location>
</feature>
<dbReference type="EMBL" id="JACIDK010000004">
    <property type="protein sequence ID" value="MBB3892444.1"/>
    <property type="molecule type" value="Genomic_DNA"/>
</dbReference>
<evidence type="ECO:0000256" key="4">
    <source>
        <dbReference type="RuleBase" id="RU366011"/>
    </source>
</evidence>
<dbReference type="InterPro" id="IPR013740">
    <property type="entry name" value="Redoxin"/>
</dbReference>
<dbReference type="EC" id="1.11.1.27" evidence="4"/>
<evidence type="ECO:0000256" key="2">
    <source>
        <dbReference type="ARBA" id="ARBA00023002"/>
    </source>
</evidence>
<protein>
    <recommendedName>
        <fullName evidence="4">Glutathione-dependent peroxiredoxin</fullName>
        <ecNumber evidence="4">1.11.1.27</ecNumber>
    </recommendedName>
</protein>
<keyword evidence="1 4" id="KW-0575">Peroxidase</keyword>
<dbReference type="PANTHER" id="PTHR10430:SF16">
    <property type="entry name" value="PEROXIREDOXIN-5, MITOCHONDRIAL"/>
    <property type="match status" value="1"/>
</dbReference>
<proteinExistence type="inferred from homology"/>
<organism evidence="6 7">
    <name type="scientific">Phenylobacterium haematophilum</name>
    <dbReference type="NCBI Taxonomy" id="98513"/>
    <lineage>
        <taxon>Bacteria</taxon>
        <taxon>Pseudomonadati</taxon>
        <taxon>Pseudomonadota</taxon>
        <taxon>Alphaproteobacteria</taxon>
        <taxon>Caulobacterales</taxon>
        <taxon>Caulobacteraceae</taxon>
        <taxon>Phenylobacterium</taxon>
    </lineage>
</organism>
<dbReference type="CDD" id="cd03013">
    <property type="entry name" value="PRX5_like"/>
    <property type="match status" value="1"/>
</dbReference>
<feature type="domain" description="Thioredoxin" evidence="5">
    <location>
        <begin position="5"/>
        <end position="161"/>
    </location>
</feature>
<dbReference type="PANTHER" id="PTHR10430">
    <property type="entry name" value="PEROXIREDOXIN"/>
    <property type="match status" value="1"/>
</dbReference>
<keyword evidence="4" id="KW-0676">Redox-active center</keyword>
<dbReference type="InterPro" id="IPR036249">
    <property type="entry name" value="Thioredoxin-like_sf"/>
</dbReference>
<keyword evidence="2 4" id="KW-0560">Oxidoreductase</keyword>
<gene>
    <name evidence="6" type="ORF">GGQ61_003177</name>
</gene>
<dbReference type="Proteomes" id="UP000530564">
    <property type="component" value="Unassembled WGS sequence"/>
</dbReference>
<name>A0A840A2B7_9CAUL</name>
<evidence type="ECO:0000256" key="3">
    <source>
        <dbReference type="PIRSR" id="PIRSR637944-1"/>
    </source>
</evidence>
<dbReference type="SUPFAM" id="SSF52833">
    <property type="entry name" value="Thioredoxin-like"/>
    <property type="match status" value="1"/>
</dbReference>